<dbReference type="OrthoDB" id="21342at2"/>
<dbReference type="EMBL" id="QVFU01000051">
    <property type="protein sequence ID" value="RFS43623.1"/>
    <property type="molecule type" value="Genomic_DNA"/>
</dbReference>
<proteinExistence type="predicted"/>
<comment type="cofactor">
    <cofactor evidence="1">
        <name>Mg(2+)</name>
        <dbReference type="ChEBI" id="CHEBI:18420"/>
    </cofactor>
</comment>
<name>A0A372FSC4_9ACTN</name>
<dbReference type="Proteomes" id="UP000262621">
    <property type="component" value="Unassembled WGS sequence"/>
</dbReference>
<reference evidence="4 5" key="1">
    <citation type="submission" date="2018-08" db="EMBL/GenBank/DDBJ databases">
        <title>Verrucosispora craniellae sp. nov., isolated from a marine sponge in the South China Sea.</title>
        <authorList>
            <person name="Li L."/>
            <person name="Lin H.W."/>
        </authorList>
    </citation>
    <scope>NUCLEOTIDE SEQUENCE [LARGE SCALE GENOMIC DNA]</scope>
    <source>
        <strain evidence="4 5">LHW63014</strain>
    </source>
</reference>
<dbReference type="PROSITE" id="PS00893">
    <property type="entry name" value="NUDIX_BOX"/>
    <property type="match status" value="1"/>
</dbReference>
<evidence type="ECO:0000256" key="1">
    <source>
        <dbReference type="ARBA" id="ARBA00001946"/>
    </source>
</evidence>
<comment type="caution">
    <text evidence="4">The sequence shown here is derived from an EMBL/GenBank/DDBJ whole genome shotgun (WGS) entry which is preliminary data.</text>
</comment>
<dbReference type="PROSITE" id="PS51462">
    <property type="entry name" value="NUDIX"/>
    <property type="match status" value="1"/>
</dbReference>
<evidence type="ECO:0000313" key="5">
    <source>
        <dbReference type="Proteomes" id="UP000262621"/>
    </source>
</evidence>
<dbReference type="RefSeq" id="WP_117230762.1">
    <property type="nucleotide sequence ID" value="NZ_CP061725.1"/>
</dbReference>
<dbReference type="PANTHER" id="PTHR43046:SF14">
    <property type="entry name" value="MUTT_NUDIX FAMILY PROTEIN"/>
    <property type="match status" value="1"/>
</dbReference>
<dbReference type="CDD" id="cd04683">
    <property type="entry name" value="NUDIX_Hydrolase"/>
    <property type="match status" value="1"/>
</dbReference>
<keyword evidence="2" id="KW-0378">Hydrolase</keyword>
<dbReference type="GO" id="GO:0016787">
    <property type="term" value="F:hydrolase activity"/>
    <property type="evidence" value="ECO:0007669"/>
    <property type="project" value="UniProtKB-KW"/>
</dbReference>
<dbReference type="Pfam" id="PF00293">
    <property type="entry name" value="NUDIX"/>
    <property type="match status" value="1"/>
</dbReference>
<dbReference type="InterPro" id="IPR015797">
    <property type="entry name" value="NUDIX_hydrolase-like_dom_sf"/>
</dbReference>
<dbReference type="InterPro" id="IPR020084">
    <property type="entry name" value="NUDIX_hydrolase_CS"/>
</dbReference>
<keyword evidence="5" id="KW-1185">Reference proteome</keyword>
<dbReference type="PANTHER" id="PTHR43046">
    <property type="entry name" value="GDP-MANNOSE MANNOSYL HYDROLASE"/>
    <property type="match status" value="1"/>
</dbReference>
<evidence type="ECO:0000259" key="3">
    <source>
        <dbReference type="PROSITE" id="PS51462"/>
    </source>
</evidence>
<organism evidence="4 5">
    <name type="scientific">Micromonospora craniellae</name>
    <dbReference type="NCBI Taxonomy" id="2294034"/>
    <lineage>
        <taxon>Bacteria</taxon>
        <taxon>Bacillati</taxon>
        <taxon>Actinomycetota</taxon>
        <taxon>Actinomycetes</taxon>
        <taxon>Micromonosporales</taxon>
        <taxon>Micromonosporaceae</taxon>
        <taxon>Micromonospora</taxon>
    </lineage>
</organism>
<evidence type="ECO:0000256" key="2">
    <source>
        <dbReference type="ARBA" id="ARBA00022801"/>
    </source>
</evidence>
<feature type="domain" description="Nudix hydrolase" evidence="3">
    <location>
        <begin position="3"/>
        <end position="134"/>
    </location>
</feature>
<dbReference type="SUPFAM" id="SSF55811">
    <property type="entry name" value="Nudix"/>
    <property type="match status" value="1"/>
</dbReference>
<protein>
    <submittedName>
        <fullName evidence="4">NUDIX domain-containing protein</fullName>
    </submittedName>
</protein>
<dbReference type="InterPro" id="IPR000086">
    <property type="entry name" value="NUDIX_hydrolase_dom"/>
</dbReference>
<accession>A0A372FSC4</accession>
<dbReference type="Gene3D" id="3.90.79.10">
    <property type="entry name" value="Nucleoside Triphosphate Pyrophosphohydrolase"/>
    <property type="match status" value="1"/>
</dbReference>
<evidence type="ECO:0000313" key="4">
    <source>
        <dbReference type="EMBL" id="RFS43623.1"/>
    </source>
</evidence>
<gene>
    <name evidence="4" type="ORF">D0Q02_26780</name>
</gene>
<sequence>MGKQRAQLDLHLILRRDEEILLGQRQNTGWGDGRWHLPSGHGEDGESAIAGLVREAKEEIGVDINPADVRFAHLLHHRTESARAAIFFEVTRWTGEPVNNEPDKCAGWRWFPLSDLPEQMIDYAAETLAQYAKSESYSERGWQE</sequence>
<dbReference type="AlphaFoldDB" id="A0A372FSC4"/>